<gene>
    <name evidence="1" type="ORF">SARC_09033</name>
</gene>
<protein>
    <recommendedName>
        <fullName evidence="3">Alpha-L-rhamnosidase six-hairpin glycosidase domain-containing protein</fullName>
    </recommendedName>
</protein>
<evidence type="ECO:0000313" key="1">
    <source>
        <dbReference type="EMBL" id="KNC78539.1"/>
    </source>
</evidence>
<dbReference type="GO" id="GO:0005975">
    <property type="term" value="P:carbohydrate metabolic process"/>
    <property type="evidence" value="ECO:0007669"/>
    <property type="project" value="InterPro"/>
</dbReference>
<dbReference type="eggNOG" id="ENOG502SP2D">
    <property type="taxonomic scope" value="Eukaryota"/>
</dbReference>
<dbReference type="InterPro" id="IPR012341">
    <property type="entry name" value="6hp_glycosidase-like_sf"/>
</dbReference>
<dbReference type="RefSeq" id="XP_014152441.1">
    <property type="nucleotide sequence ID" value="XM_014296966.1"/>
</dbReference>
<sequence length="745" mass="83327">MTNELPENKKNEDAATTGKIENGIGVYTIDFDFKPIPDLRPTWLGERTKMVDGKDEIYRTNYIKDDRDGGKKGTKRELWAYQDSESEWTVMAEQLETVGSQAYVNWNPHRPDGLRTKIILHPGESACVRYIMAGGINAQQAYDELWRGRREWEQLYDQKAELYDKAARASDLTMSAEGSDKNTAWVETFATMFRWLKYNSLWLGVDVEGWEGVTLSAGLADYPWLFGCDSEYAILGLNALGLFELSDNTLKTLHVTSEKANSNGRVVHEVSTNGAVYHHGNLNETPQFVTAVWNTFLWTGDITKLEFHFEFMKKGMAWLVSPENDPDGDGIPNGTGMIEIANMDNEMIDVAVYTARAWEQLAMITRTIKASEELAVDYDKRASKLRAQIAEHYWIKSEKAFADVRGTPTQARVLVLQAIERAKKLSKPWAVAELELTLRNIDSTIAEQSDLGNDASKQGFVTHHNWIVNTPMEVGYGDCVMGRAALDKARNYTNPFGLFVTGIDRDETAGNDWEGVASTKSSFSYEGAVMTLGTGVVAVGESVYGRPQKAMEYLEMLTRSFSFALPGSQYEVSPDFGMMTQAWNVYAGAYPVVCQFFGIEPLAHKYSVYFSHQMPKLLSATTLNGIRVGKAGVVPKGPKRKSADNSNSISVHYSKIAVGVRNGVQLERVHWTFAQSNADYVLYLKIDGSCVGDTNTECAAQTSVENMWIEEGGVIQNKVKRYQRNKCTYVALHGERMSVGYVQQS</sequence>
<dbReference type="Gene3D" id="1.50.10.10">
    <property type="match status" value="1"/>
</dbReference>
<dbReference type="Proteomes" id="UP000054560">
    <property type="component" value="Unassembled WGS sequence"/>
</dbReference>
<reference evidence="1 2" key="1">
    <citation type="submission" date="2011-02" db="EMBL/GenBank/DDBJ databases">
        <title>The Genome Sequence of Sphaeroforma arctica JP610.</title>
        <authorList>
            <consortium name="The Broad Institute Genome Sequencing Platform"/>
            <person name="Russ C."/>
            <person name="Cuomo C."/>
            <person name="Young S.K."/>
            <person name="Zeng Q."/>
            <person name="Gargeya S."/>
            <person name="Alvarado L."/>
            <person name="Berlin A."/>
            <person name="Chapman S.B."/>
            <person name="Chen Z."/>
            <person name="Freedman E."/>
            <person name="Gellesch M."/>
            <person name="Goldberg J."/>
            <person name="Griggs A."/>
            <person name="Gujja S."/>
            <person name="Heilman E."/>
            <person name="Heiman D."/>
            <person name="Howarth C."/>
            <person name="Mehta T."/>
            <person name="Neiman D."/>
            <person name="Pearson M."/>
            <person name="Roberts A."/>
            <person name="Saif S."/>
            <person name="Shea T."/>
            <person name="Shenoy N."/>
            <person name="Sisk P."/>
            <person name="Stolte C."/>
            <person name="Sykes S."/>
            <person name="White J."/>
            <person name="Yandava C."/>
            <person name="Burger G."/>
            <person name="Gray M.W."/>
            <person name="Holland P.W.H."/>
            <person name="King N."/>
            <person name="Lang F.B.F."/>
            <person name="Roger A.J."/>
            <person name="Ruiz-Trillo I."/>
            <person name="Haas B."/>
            <person name="Nusbaum C."/>
            <person name="Birren B."/>
        </authorList>
    </citation>
    <scope>NUCLEOTIDE SEQUENCE [LARGE SCALE GENOMIC DNA]</scope>
    <source>
        <strain evidence="1 2">JP610</strain>
    </source>
</reference>
<dbReference type="InterPro" id="IPR008928">
    <property type="entry name" value="6-hairpin_glycosidase_sf"/>
</dbReference>
<proteinExistence type="predicted"/>
<evidence type="ECO:0000313" key="2">
    <source>
        <dbReference type="Proteomes" id="UP000054560"/>
    </source>
</evidence>
<organism evidence="1 2">
    <name type="scientific">Sphaeroforma arctica JP610</name>
    <dbReference type="NCBI Taxonomy" id="667725"/>
    <lineage>
        <taxon>Eukaryota</taxon>
        <taxon>Ichthyosporea</taxon>
        <taxon>Ichthyophonida</taxon>
        <taxon>Sphaeroforma</taxon>
    </lineage>
</organism>
<dbReference type="SUPFAM" id="SSF48208">
    <property type="entry name" value="Six-hairpin glycosidases"/>
    <property type="match status" value="1"/>
</dbReference>
<dbReference type="EMBL" id="KQ242471">
    <property type="protein sequence ID" value="KNC78539.1"/>
    <property type="molecule type" value="Genomic_DNA"/>
</dbReference>
<keyword evidence="2" id="KW-1185">Reference proteome</keyword>
<name>A0A0L0FP78_9EUKA</name>
<dbReference type="GeneID" id="25909537"/>
<accession>A0A0L0FP78</accession>
<dbReference type="AlphaFoldDB" id="A0A0L0FP78"/>
<evidence type="ECO:0008006" key="3">
    <source>
        <dbReference type="Google" id="ProtNLM"/>
    </source>
</evidence>